<evidence type="ECO:0000256" key="1">
    <source>
        <dbReference type="SAM" id="MobiDB-lite"/>
    </source>
</evidence>
<protein>
    <submittedName>
        <fullName evidence="2">Uncharacterized protein</fullName>
    </submittedName>
</protein>
<sequence length="210" mass="21525">MQIAPIGALEATLANLTTSISSQQQITAGAAAQPGNRVVGAKQEKHDAVKVNTPERGDVATRAGQQVAQASSGANPAMAGQSSKPERTEPITERQLFDYLAETEKAGGGASTDPSALFGSAVRSLDGTMQQVQKALGQANAPVNADAATVPEATGKTALPGKEGENSPTRNAEQLLERSITVMWAAANLEVVTSSVTAVTSSTSTLIKQQ</sequence>
<comment type="caution">
    <text evidence="2">The sequence shown here is derived from an EMBL/GenBank/DDBJ whole genome shotgun (WGS) entry which is preliminary data.</text>
</comment>
<accession>A0ABW4WHP8</accession>
<dbReference type="RefSeq" id="WP_379021907.1">
    <property type="nucleotide sequence ID" value="NZ_JBHUGY010000031.1"/>
</dbReference>
<keyword evidence="3" id="KW-1185">Reference proteome</keyword>
<organism evidence="2 3">
    <name type="scientific">Mesorhizobium calcicola</name>
    <dbReference type="NCBI Taxonomy" id="1300310"/>
    <lineage>
        <taxon>Bacteria</taxon>
        <taxon>Pseudomonadati</taxon>
        <taxon>Pseudomonadota</taxon>
        <taxon>Alphaproteobacteria</taxon>
        <taxon>Hyphomicrobiales</taxon>
        <taxon>Phyllobacteriaceae</taxon>
        <taxon>Mesorhizobium</taxon>
    </lineage>
</organism>
<gene>
    <name evidence="2" type="ORF">ACFSQT_21625</name>
</gene>
<dbReference type="EMBL" id="JBHUGY010000031">
    <property type="protein sequence ID" value="MFD2055568.1"/>
    <property type="molecule type" value="Genomic_DNA"/>
</dbReference>
<evidence type="ECO:0000313" key="2">
    <source>
        <dbReference type="EMBL" id="MFD2055568.1"/>
    </source>
</evidence>
<dbReference type="Proteomes" id="UP001597349">
    <property type="component" value="Unassembled WGS sequence"/>
</dbReference>
<reference evidence="3" key="1">
    <citation type="journal article" date="2019" name="Int. J. Syst. Evol. Microbiol.">
        <title>The Global Catalogue of Microorganisms (GCM) 10K type strain sequencing project: providing services to taxonomists for standard genome sequencing and annotation.</title>
        <authorList>
            <consortium name="The Broad Institute Genomics Platform"/>
            <consortium name="The Broad Institute Genome Sequencing Center for Infectious Disease"/>
            <person name="Wu L."/>
            <person name="Ma J."/>
        </authorList>
    </citation>
    <scope>NUCLEOTIDE SEQUENCE [LARGE SCALE GENOMIC DNA]</scope>
    <source>
        <strain evidence="3">CGMCC 1.16226</strain>
    </source>
</reference>
<name>A0ABW4WHP8_9HYPH</name>
<feature type="region of interest" description="Disordered" evidence="1">
    <location>
        <begin position="53"/>
        <end position="90"/>
    </location>
</feature>
<proteinExistence type="predicted"/>
<feature type="compositionally biased region" description="Low complexity" evidence="1">
    <location>
        <begin position="63"/>
        <end position="74"/>
    </location>
</feature>
<evidence type="ECO:0000313" key="3">
    <source>
        <dbReference type="Proteomes" id="UP001597349"/>
    </source>
</evidence>